<dbReference type="Pfam" id="PF02263">
    <property type="entry name" value="GBP"/>
    <property type="match status" value="1"/>
</dbReference>
<dbReference type="SUPFAM" id="SSF52540">
    <property type="entry name" value="P-loop containing nucleoside triphosphate hydrolases"/>
    <property type="match status" value="1"/>
</dbReference>
<dbReference type="Gene3D" id="3.40.50.300">
    <property type="entry name" value="P-loop containing nucleotide triphosphate hydrolases"/>
    <property type="match status" value="1"/>
</dbReference>
<proteinExistence type="inferred from homology"/>
<dbReference type="Proteomes" id="UP000261540">
    <property type="component" value="Unplaced"/>
</dbReference>
<reference evidence="5" key="1">
    <citation type="submission" date="2025-08" db="UniProtKB">
        <authorList>
            <consortium name="Ensembl"/>
        </authorList>
    </citation>
    <scope>IDENTIFICATION</scope>
</reference>
<keyword evidence="6" id="KW-1185">Reference proteome</keyword>
<sequence length="273" mass="30386">MLEPICLIENTTKNELKVNQEAVAILSSFHQPVVVVSIVGMYRTGKSYLMNRLAGKNKGFALGSTIQSKTKGIWMWCVPVPGREQTLVLLDTEGLGDVEKGDDKNDHWIFSLAVLLSSTLIYNSIGTINNVAVMNLQYVTELTKHIKVKSNDEDEADASAEYVRFFPSFIWAVRDFTLDLEANGKPITADEYLENSLKLKPGKCITLPFTSAFSFISPVQSFTLRVAWSVLPQQQSPFCSYSRLLLPASLLDRDSLGTPCGSRTILLQNQKKN</sequence>
<dbReference type="Ensembl" id="ENSPKIT00000038657.1">
    <property type="protein sequence ID" value="ENSPKIP00000014218.1"/>
    <property type="gene ID" value="ENSPKIG00000001352.1"/>
</dbReference>
<dbReference type="InterPro" id="IPR015894">
    <property type="entry name" value="Guanylate-bd_N"/>
</dbReference>
<keyword evidence="2" id="KW-0342">GTP-binding</keyword>
<comment type="similarity">
    <text evidence="3">Belongs to the TRAFAC class dynamin-like GTPase superfamily. GB1/RHD3 GTPase family.</text>
</comment>
<dbReference type="GO" id="GO:0005525">
    <property type="term" value="F:GTP binding"/>
    <property type="evidence" value="ECO:0007669"/>
    <property type="project" value="UniProtKB-KW"/>
</dbReference>
<dbReference type="PANTHER" id="PTHR10751">
    <property type="entry name" value="GUANYLATE BINDING PROTEIN"/>
    <property type="match status" value="1"/>
</dbReference>
<dbReference type="CDD" id="cd01851">
    <property type="entry name" value="GBP"/>
    <property type="match status" value="1"/>
</dbReference>
<protein>
    <recommendedName>
        <fullName evidence="4">GB1/RHD3-type G domain-containing protein</fullName>
    </recommendedName>
</protein>
<evidence type="ECO:0000256" key="3">
    <source>
        <dbReference type="PROSITE-ProRule" id="PRU01052"/>
    </source>
</evidence>
<name>A0A3B3R775_9TELE</name>
<dbReference type="GO" id="GO:0003924">
    <property type="term" value="F:GTPase activity"/>
    <property type="evidence" value="ECO:0007669"/>
    <property type="project" value="InterPro"/>
</dbReference>
<dbReference type="AlphaFoldDB" id="A0A3B3R775"/>
<dbReference type="FunFam" id="3.40.50.300:FF:000422">
    <property type="entry name" value="Guanylate-binding protein 1"/>
    <property type="match status" value="1"/>
</dbReference>
<evidence type="ECO:0000313" key="6">
    <source>
        <dbReference type="Proteomes" id="UP000261540"/>
    </source>
</evidence>
<evidence type="ECO:0000259" key="4">
    <source>
        <dbReference type="PROSITE" id="PS51715"/>
    </source>
</evidence>
<dbReference type="PROSITE" id="PS51715">
    <property type="entry name" value="G_GB1_RHD3"/>
    <property type="match status" value="1"/>
</dbReference>
<dbReference type="GeneTree" id="ENSGT00940000154265"/>
<feature type="domain" description="GB1/RHD3-type G" evidence="4">
    <location>
        <begin position="30"/>
        <end position="203"/>
    </location>
</feature>
<evidence type="ECO:0000256" key="2">
    <source>
        <dbReference type="ARBA" id="ARBA00023134"/>
    </source>
</evidence>
<dbReference type="InterPro" id="IPR030386">
    <property type="entry name" value="G_GB1_RHD3_dom"/>
</dbReference>
<dbReference type="InterPro" id="IPR027417">
    <property type="entry name" value="P-loop_NTPase"/>
</dbReference>
<evidence type="ECO:0000256" key="1">
    <source>
        <dbReference type="ARBA" id="ARBA00022741"/>
    </source>
</evidence>
<reference evidence="5" key="2">
    <citation type="submission" date="2025-09" db="UniProtKB">
        <authorList>
            <consortium name="Ensembl"/>
        </authorList>
    </citation>
    <scope>IDENTIFICATION</scope>
</reference>
<accession>A0A3B3R775</accession>
<organism evidence="5 6">
    <name type="scientific">Paramormyrops kingsleyae</name>
    <dbReference type="NCBI Taxonomy" id="1676925"/>
    <lineage>
        <taxon>Eukaryota</taxon>
        <taxon>Metazoa</taxon>
        <taxon>Chordata</taxon>
        <taxon>Craniata</taxon>
        <taxon>Vertebrata</taxon>
        <taxon>Euteleostomi</taxon>
        <taxon>Actinopterygii</taxon>
        <taxon>Neopterygii</taxon>
        <taxon>Teleostei</taxon>
        <taxon>Osteoglossocephala</taxon>
        <taxon>Osteoglossomorpha</taxon>
        <taxon>Osteoglossiformes</taxon>
        <taxon>Mormyridae</taxon>
        <taxon>Paramormyrops</taxon>
    </lineage>
</organism>
<keyword evidence="1" id="KW-0547">Nucleotide-binding</keyword>
<evidence type="ECO:0000313" key="5">
    <source>
        <dbReference type="Ensembl" id="ENSPKIP00000014218.1"/>
    </source>
</evidence>